<evidence type="ECO:0000256" key="10">
    <source>
        <dbReference type="ARBA" id="ARBA00023329"/>
    </source>
</evidence>
<dbReference type="Pfam" id="PF21271">
    <property type="entry name" value="SNX17-31_F2_FERM"/>
    <property type="match status" value="1"/>
</dbReference>
<keyword evidence="7" id="KW-0653">Protein transport</keyword>
<dbReference type="GO" id="GO:0035091">
    <property type="term" value="F:phosphatidylinositol binding"/>
    <property type="evidence" value="ECO:0007669"/>
    <property type="project" value="InterPro"/>
</dbReference>
<feature type="non-terminal residue" evidence="13">
    <location>
        <position position="479"/>
    </location>
</feature>
<feature type="region of interest" description="Disordered" evidence="11">
    <location>
        <begin position="449"/>
        <end position="479"/>
    </location>
</feature>
<feature type="compositionally biased region" description="Polar residues" evidence="11">
    <location>
        <begin position="407"/>
        <end position="418"/>
    </location>
</feature>
<dbReference type="Pfam" id="PF21273">
    <property type="entry name" value="SNX17-27-31_F1_FERM"/>
    <property type="match status" value="1"/>
</dbReference>
<dbReference type="Pfam" id="PF00787">
    <property type="entry name" value="PX"/>
    <property type="match status" value="1"/>
</dbReference>
<feature type="region of interest" description="Disordered" evidence="11">
    <location>
        <begin position="383"/>
        <end position="418"/>
    </location>
</feature>
<dbReference type="FunFam" id="1.20.80.60:FF:000001">
    <property type="entry name" value="Sorting nexin-17 isoform1"/>
    <property type="match status" value="1"/>
</dbReference>
<dbReference type="AlphaFoldDB" id="A0A087TVQ1"/>
<dbReference type="GO" id="GO:0032456">
    <property type="term" value="P:endocytic recycling"/>
    <property type="evidence" value="ECO:0007669"/>
    <property type="project" value="TreeGrafter"/>
</dbReference>
<dbReference type="Gene3D" id="1.20.80.60">
    <property type="match status" value="1"/>
</dbReference>
<dbReference type="InterPro" id="IPR001683">
    <property type="entry name" value="PX_dom"/>
</dbReference>
<dbReference type="Gene3D" id="3.30.1520.10">
    <property type="entry name" value="Phox-like domain"/>
    <property type="match status" value="1"/>
</dbReference>
<comment type="similarity">
    <text evidence="3">Belongs to the sorting nexin family.</text>
</comment>
<dbReference type="STRING" id="407821.A0A087TVQ1"/>
<evidence type="ECO:0000313" key="14">
    <source>
        <dbReference type="Proteomes" id="UP000054359"/>
    </source>
</evidence>
<dbReference type="InterPro" id="IPR040842">
    <property type="entry name" value="SNX17/31_FERM"/>
</dbReference>
<evidence type="ECO:0000256" key="6">
    <source>
        <dbReference type="ARBA" id="ARBA00022753"/>
    </source>
</evidence>
<dbReference type="CDD" id="cd06885">
    <property type="entry name" value="PX_SNX17_31"/>
    <property type="match status" value="1"/>
</dbReference>
<evidence type="ECO:0000259" key="12">
    <source>
        <dbReference type="PROSITE" id="PS50195"/>
    </source>
</evidence>
<evidence type="ECO:0000256" key="5">
    <source>
        <dbReference type="ARBA" id="ARBA00022490"/>
    </source>
</evidence>
<dbReference type="Proteomes" id="UP000054359">
    <property type="component" value="Unassembled WGS sequence"/>
</dbReference>
<dbReference type="FunFam" id="3.30.1520.10:FF:000008">
    <property type="entry name" value="Sorting nexin-17 isoform1"/>
    <property type="match status" value="1"/>
</dbReference>
<keyword evidence="10" id="KW-0968">Cytoplasmic vesicle</keyword>
<dbReference type="OMA" id="RRHCVGV"/>
<feature type="domain" description="PX" evidence="12">
    <location>
        <begin position="1"/>
        <end position="108"/>
    </location>
</feature>
<reference evidence="13 14" key="1">
    <citation type="submission" date="2013-11" db="EMBL/GenBank/DDBJ databases">
        <title>Genome sequencing of Stegodyphus mimosarum.</title>
        <authorList>
            <person name="Bechsgaard J."/>
        </authorList>
    </citation>
    <scope>NUCLEOTIDE SEQUENCE [LARGE SCALE GENOMIC DNA]</scope>
</reference>
<dbReference type="FunFam" id="2.30.29.30:FF:000145">
    <property type="entry name" value="Sorting nexin-17 isoform1"/>
    <property type="match status" value="1"/>
</dbReference>
<dbReference type="OrthoDB" id="6415413at2759"/>
<evidence type="ECO:0000256" key="7">
    <source>
        <dbReference type="ARBA" id="ARBA00022927"/>
    </source>
</evidence>
<protein>
    <submittedName>
        <fullName evidence="13">Sorting nexin-17</fullName>
    </submittedName>
</protein>
<dbReference type="GO" id="GO:0005769">
    <property type="term" value="C:early endosome"/>
    <property type="evidence" value="ECO:0007669"/>
    <property type="project" value="UniProtKB-SubCell"/>
</dbReference>
<dbReference type="InterPro" id="IPR037836">
    <property type="entry name" value="SNX17_FERM-like_dom"/>
</dbReference>
<dbReference type="InterPro" id="IPR048767">
    <property type="entry name" value="SNX17-31_FERM_F2"/>
</dbReference>
<dbReference type="InterPro" id="IPR048763">
    <property type="entry name" value="SNX17-31_FERM_F1"/>
</dbReference>
<name>A0A087TVQ1_STEMI</name>
<keyword evidence="4" id="KW-0813">Transport</keyword>
<evidence type="ECO:0000256" key="2">
    <source>
        <dbReference type="ARBA" id="ARBA00004412"/>
    </source>
</evidence>
<dbReference type="SMART" id="SM00312">
    <property type="entry name" value="PX"/>
    <property type="match status" value="1"/>
</dbReference>
<sequence>MHFSIPDTLEIKDDNGSSYIAYNMHVNGAFHCTVRYRQLYNLYDQLRREFGPNCLPPFPPKKLLPLTPAQTEERRAQLEKFVQLVSQGARVANSDVFMGFLLSAQQETQNATEENISLDVHLMNWQKVNVRVSSLARTSIVLEAVCKSLKLDEKYMWYFCIYLVSKCNSEISVERRLQDFESPYLTLKSAGINHYLVIRKSYWDSSYDDDLLEDKTCLNLLYVQAVSDVERGWTRADSESRRKLVALQARGSKKEYLQLARSLKFYGHIQFRRCICDYPQPNTSVTISAGGRELVFYFDSDPASDNKEYFRVTRIKCWRITTSLTDSDGNHGSLVKLKLELSFEYLISKDRLRWICINSDQAILMSVCLQGMVDELLLKRRGGKAGENNERSGRRGSWNYMKRDGSSHQISSSVGRSVSTDGIVHSASREDSSNILGRSKDQVRKITEKFSSKHVKNGPSSPKPLVENDAFEGIGDDDL</sequence>
<dbReference type="CDD" id="cd13337">
    <property type="entry name" value="FERM-like_C_SNX17"/>
    <property type="match status" value="1"/>
</dbReference>
<dbReference type="EMBL" id="KK116961">
    <property type="protein sequence ID" value="KFM69190.1"/>
    <property type="molecule type" value="Genomic_DNA"/>
</dbReference>
<evidence type="ECO:0000256" key="8">
    <source>
        <dbReference type="ARBA" id="ARBA00023121"/>
    </source>
</evidence>
<dbReference type="GO" id="GO:0030659">
    <property type="term" value="C:cytoplasmic vesicle membrane"/>
    <property type="evidence" value="ECO:0007669"/>
    <property type="project" value="UniProtKB-SubCell"/>
</dbReference>
<dbReference type="PROSITE" id="PS50195">
    <property type="entry name" value="PX"/>
    <property type="match status" value="1"/>
</dbReference>
<keyword evidence="8" id="KW-0446">Lipid-binding</keyword>
<dbReference type="SUPFAM" id="SSF64268">
    <property type="entry name" value="PX domain"/>
    <property type="match status" value="1"/>
</dbReference>
<keyword evidence="6" id="KW-0967">Endosome</keyword>
<dbReference type="InterPro" id="IPR011993">
    <property type="entry name" value="PH-like_dom_sf"/>
</dbReference>
<evidence type="ECO:0000256" key="11">
    <source>
        <dbReference type="SAM" id="MobiDB-lite"/>
    </source>
</evidence>
<evidence type="ECO:0000256" key="3">
    <source>
        <dbReference type="ARBA" id="ARBA00010883"/>
    </source>
</evidence>
<keyword evidence="14" id="KW-1185">Reference proteome</keyword>
<dbReference type="Gene3D" id="2.30.29.30">
    <property type="entry name" value="Pleckstrin-homology domain (PH domain)/Phosphotyrosine-binding domain (PTB)"/>
    <property type="match status" value="1"/>
</dbReference>
<evidence type="ECO:0000313" key="13">
    <source>
        <dbReference type="EMBL" id="KFM69190.1"/>
    </source>
</evidence>
<evidence type="ECO:0000256" key="4">
    <source>
        <dbReference type="ARBA" id="ARBA00022448"/>
    </source>
</evidence>
<dbReference type="GO" id="GO:0006886">
    <property type="term" value="P:intracellular protein transport"/>
    <property type="evidence" value="ECO:0007669"/>
    <property type="project" value="TreeGrafter"/>
</dbReference>
<dbReference type="PANTHER" id="PTHR12431:SF14">
    <property type="entry name" value="LD15323P"/>
    <property type="match status" value="1"/>
</dbReference>
<evidence type="ECO:0000256" key="9">
    <source>
        <dbReference type="ARBA" id="ARBA00023136"/>
    </source>
</evidence>
<dbReference type="InterPro" id="IPR028666">
    <property type="entry name" value="SNX17_FERM_N"/>
</dbReference>
<gene>
    <name evidence="13" type="ORF">X975_22015</name>
</gene>
<keyword evidence="5" id="KW-0963">Cytoplasm</keyword>
<dbReference type="Pfam" id="PF18116">
    <property type="entry name" value="SNX17_FERM_C"/>
    <property type="match status" value="1"/>
</dbReference>
<comment type="subcellular location">
    <subcellularLocation>
        <location evidence="1">Cytoplasmic vesicle membrane</location>
        <topology evidence="1">Peripheral membrane protein</topology>
        <orientation evidence="1">Cytoplasmic side</orientation>
    </subcellularLocation>
    <subcellularLocation>
        <location evidence="2">Early endosome</location>
    </subcellularLocation>
</comment>
<keyword evidence="9" id="KW-0472">Membrane</keyword>
<proteinExistence type="inferred from homology"/>
<evidence type="ECO:0000256" key="1">
    <source>
        <dbReference type="ARBA" id="ARBA00004180"/>
    </source>
</evidence>
<dbReference type="InterPro" id="IPR036871">
    <property type="entry name" value="PX_dom_sf"/>
</dbReference>
<organism evidence="13 14">
    <name type="scientific">Stegodyphus mimosarum</name>
    <name type="common">African social velvet spider</name>
    <dbReference type="NCBI Taxonomy" id="407821"/>
    <lineage>
        <taxon>Eukaryota</taxon>
        <taxon>Metazoa</taxon>
        <taxon>Ecdysozoa</taxon>
        <taxon>Arthropoda</taxon>
        <taxon>Chelicerata</taxon>
        <taxon>Arachnida</taxon>
        <taxon>Araneae</taxon>
        <taxon>Araneomorphae</taxon>
        <taxon>Entelegynae</taxon>
        <taxon>Eresoidea</taxon>
        <taxon>Eresidae</taxon>
        <taxon>Stegodyphus</taxon>
    </lineage>
</organism>
<dbReference type="PANTHER" id="PTHR12431">
    <property type="entry name" value="SORTING NEXIN 17 AND 27"/>
    <property type="match status" value="1"/>
</dbReference>
<accession>A0A087TVQ1</accession>
<dbReference type="Gene3D" id="3.10.20.90">
    <property type="entry name" value="Phosphatidylinositol 3-kinase Catalytic Subunit, Chain A, domain 1"/>
    <property type="match status" value="1"/>
</dbReference>
<dbReference type="CDD" id="cd16121">
    <property type="entry name" value="FERM_F1_SNX17"/>
    <property type="match status" value="1"/>
</dbReference>